<keyword evidence="2" id="KW-0813">Transport</keyword>
<name>A0ABR1GAI4_AURAN</name>
<evidence type="ECO:0000313" key="12">
    <source>
        <dbReference type="EMBL" id="KAK7250033.1"/>
    </source>
</evidence>
<evidence type="ECO:0000259" key="11">
    <source>
        <dbReference type="PROSITE" id="PS50892"/>
    </source>
</evidence>
<accession>A0ABR1GAI4</accession>
<evidence type="ECO:0000256" key="4">
    <source>
        <dbReference type="ARBA" id="ARBA00022927"/>
    </source>
</evidence>
<evidence type="ECO:0000256" key="5">
    <source>
        <dbReference type="ARBA" id="ARBA00022989"/>
    </source>
</evidence>
<dbReference type="PANTHER" id="PTHR21136:SF168">
    <property type="entry name" value="VESICLE-ASSOCIATED MEMBRANE PROTEIN 9"/>
    <property type="match status" value="1"/>
</dbReference>
<dbReference type="PANTHER" id="PTHR21136">
    <property type="entry name" value="SNARE PROTEINS"/>
    <property type="match status" value="1"/>
</dbReference>
<dbReference type="CDD" id="cd14824">
    <property type="entry name" value="Longin"/>
    <property type="match status" value="1"/>
</dbReference>
<keyword evidence="6 9" id="KW-0472">Membrane</keyword>
<comment type="similarity">
    <text evidence="1">Belongs to the synaptobrevin family.</text>
</comment>
<dbReference type="InterPro" id="IPR051097">
    <property type="entry name" value="Synaptobrevin-like_transport"/>
</dbReference>
<dbReference type="Pfam" id="PF13774">
    <property type="entry name" value="Longin"/>
    <property type="match status" value="1"/>
</dbReference>
<dbReference type="SUPFAM" id="SSF64356">
    <property type="entry name" value="SNARE-like"/>
    <property type="match status" value="1"/>
</dbReference>
<reference evidence="12 13" key="1">
    <citation type="submission" date="2024-03" db="EMBL/GenBank/DDBJ databases">
        <title>Aureococcus anophagefferens CCMP1851 and Kratosvirus quantuckense: Draft genome of a second virus-susceptible host strain in the model system.</title>
        <authorList>
            <person name="Chase E."/>
            <person name="Truchon A.R."/>
            <person name="Schepens W."/>
            <person name="Wilhelm S.W."/>
        </authorList>
    </citation>
    <scope>NUCLEOTIDE SEQUENCE [LARGE SCALE GENOMIC DNA]</scope>
    <source>
        <strain evidence="12 13">CCMP1851</strain>
    </source>
</reference>
<dbReference type="InterPro" id="IPR010908">
    <property type="entry name" value="Longin_dom"/>
</dbReference>
<dbReference type="Gene3D" id="1.20.5.110">
    <property type="match status" value="1"/>
</dbReference>
<gene>
    <name evidence="12" type="primary">VAMP7</name>
    <name evidence="12" type="ORF">SO694_00006039</name>
</gene>
<feature type="domain" description="Longin" evidence="10">
    <location>
        <begin position="7"/>
        <end position="113"/>
    </location>
</feature>
<keyword evidence="12" id="KW-0675">Receptor</keyword>
<dbReference type="InterPro" id="IPR011012">
    <property type="entry name" value="Longin-like_dom_sf"/>
</dbReference>
<dbReference type="PROSITE" id="PS50859">
    <property type="entry name" value="LONGIN"/>
    <property type="match status" value="1"/>
</dbReference>
<dbReference type="PROSITE" id="PS50892">
    <property type="entry name" value="V_SNARE"/>
    <property type="match status" value="1"/>
</dbReference>
<evidence type="ECO:0000256" key="6">
    <source>
        <dbReference type="ARBA" id="ARBA00023136"/>
    </source>
</evidence>
<dbReference type="SMART" id="SM01270">
    <property type="entry name" value="Longin"/>
    <property type="match status" value="1"/>
</dbReference>
<dbReference type="EMBL" id="JBBJCI010000038">
    <property type="protein sequence ID" value="KAK7250033.1"/>
    <property type="molecule type" value="Genomic_DNA"/>
</dbReference>
<keyword evidence="8" id="KW-0175">Coiled coil</keyword>
<comment type="caution">
    <text evidence="12">The sequence shown here is derived from an EMBL/GenBank/DDBJ whole genome shotgun (WGS) entry which is preliminary data.</text>
</comment>
<evidence type="ECO:0000256" key="8">
    <source>
        <dbReference type="PROSITE-ProRule" id="PRU00290"/>
    </source>
</evidence>
<dbReference type="Pfam" id="PF00957">
    <property type="entry name" value="Synaptobrevin"/>
    <property type="match status" value="1"/>
</dbReference>
<dbReference type="Gene3D" id="3.30.450.50">
    <property type="entry name" value="Longin domain"/>
    <property type="match status" value="1"/>
</dbReference>
<dbReference type="PRINTS" id="PR00219">
    <property type="entry name" value="SYNAPTOBREVN"/>
</dbReference>
<keyword evidence="13" id="KW-1185">Reference proteome</keyword>
<evidence type="ECO:0000259" key="10">
    <source>
        <dbReference type="PROSITE" id="PS50859"/>
    </source>
</evidence>
<feature type="transmembrane region" description="Helical" evidence="9">
    <location>
        <begin position="193"/>
        <end position="212"/>
    </location>
</feature>
<organism evidence="12 13">
    <name type="scientific">Aureococcus anophagefferens</name>
    <name type="common">Harmful bloom alga</name>
    <dbReference type="NCBI Taxonomy" id="44056"/>
    <lineage>
        <taxon>Eukaryota</taxon>
        <taxon>Sar</taxon>
        <taxon>Stramenopiles</taxon>
        <taxon>Ochrophyta</taxon>
        <taxon>Pelagophyceae</taxon>
        <taxon>Pelagomonadales</taxon>
        <taxon>Pelagomonadaceae</taxon>
        <taxon>Aureococcus</taxon>
    </lineage>
</organism>
<dbReference type="InterPro" id="IPR001388">
    <property type="entry name" value="Synaptobrevin-like"/>
</dbReference>
<keyword evidence="5 9" id="KW-1133">Transmembrane helix</keyword>
<evidence type="ECO:0000256" key="3">
    <source>
        <dbReference type="ARBA" id="ARBA00022692"/>
    </source>
</evidence>
<keyword evidence="3 9" id="KW-0812">Transmembrane</keyword>
<evidence type="ECO:0000256" key="9">
    <source>
        <dbReference type="SAM" id="Phobius"/>
    </source>
</evidence>
<dbReference type="SUPFAM" id="SSF58038">
    <property type="entry name" value="SNARE fusion complex"/>
    <property type="match status" value="1"/>
</dbReference>
<evidence type="ECO:0000256" key="2">
    <source>
        <dbReference type="ARBA" id="ARBA00022448"/>
    </source>
</evidence>
<evidence type="ECO:0000256" key="1">
    <source>
        <dbReference type="ARBA" id="ARBA00008025"/>
    </source>
</evidence>
<dbReference type="InterPro" id="IPR042855">
    <property type="entry name" value="V_SNARE_CC"/>
</dbReference>
<comment type="subcellular location">
    <subcellularLocation>
        <location evidence="7">Endomembrane system</location>
        <topology evidence="7">Single-pass type IV membrane protein</topology>
    </subcellularLocation>
</comment>
<feature type="domain" description="V-SNARE coiled-coil homology" evidence="11">
    <location>
        <begin position="129"/>
        <end position="189"/>
    </location>
</feature>
<protein>
    <submittedName>
        <fullName evidence="12">SNAP receptor</fullName>
    </submittedName>
</protein>
<proteinExistence type="inferred from homology"/>
<dbReference type="Proteomes" id="UP001363151">
    <property type="component" value="Unassembled WGS sequence"/>
</dbReference>
<evidence type="ECO:0000313" key="13">
    <source>
        <dbReference type="Proteomes" id="UP001363151"/>
    </source>
</evidence>
<evidence type="ECO:0000256" key="7">
    <source>
        <dbReference type="ARBA" id="ARBA00046280"/>
    </source>
</evidence>
<keyword evidence="4" id="KW-0653">Protein transport</keyword>
<sequence>MTILYALVTRGKTVLSEFTFTSGNFPTITRLLLGRIDMARSGKMSYIYDQYVFHYVCEEGLLYLCMCDDPDSQKRRVPFAFLEDVKRRFLAAYGDVAQTAIAFAMNLEFSRVLQQQMELFNGPMGDRQQFNAVHQKLDDVKNVMVQNIEMVLERGEKLELLVDKTDRLNTTAFTFEKSSRKLKEAMFWKKVKLYMLAIGLLGFVVFIITWVACGADFGKCRDDDGSSNSK</sequence>